<organism evidence="1 2">
    <name type="scientific">Lepraria finkii</name>
    <dbReference type="NCBI Taxonomy" id="1340010"/>
    <lineage>
        <taxon>Eukaryota</taxon>
        <taxon>Fungi</taxon>
        <taxon>Dikarya</taxon>
        <taxon>Ascomycota</taxon>
        <taxon>Pezizomycotina</taxon>
        <taxon>Lecanoromycetes</taxon>
        <taxon>OSLEUM clade</taxon>
        <taxon>Lecanoromycetidae</taxon>
        <taxon>Lecanorales</taxon>
        <taxon>Lecanorineae</taxon>
        <taxon>Stereocaulaceae</taxon>
        <taxon>Lepraria</taxon>
    </lineage>
</organism>
<dbReference type="Proteomes" id="UP001590951">
    <property type="component" value="Unassembled WGS sequence"/>
</dbReference>
<name>A0ABR4BAH0_9LECA</name>
<proteinExistence type="predicted"/>
<sequence>MDSLKLMFGIELRCIVGYDPATYEDYLGERNEICTTVDTKLQMLLRKHIVYVLGCHGFSPCDGMGDPSSQKWVVNKDESKLLTAHR</sequence>
<reference evidence="1 2" key="1">
    <citation type="submission" date="2024-09" db="EMBL/GenBank/DDBJ databases">
        <title>Rethinking Asexuality: The Enigmatic Case of Functional Sexual Genes in Lepraria (Stereocaulaceae).</title>
        <authorList>
            <person name="Doellman M."/>
            <person name="Sun Y."/>
            <person name="Barcenas-Pena A."/>
            <person name="Lumbsch H.T."/>
            <person name="Grewe F."/>
        </authorList>
    </citation>
    <scope>NUCLEOTIDE SEQUENCE [LARGE SCALE GENOMIC DNA]</scope>
    <source>
        <strain evidence="1 2">Grewe 0041</strain>
    </source>
</reference>
<evidence type="ECO:0000313" key="1">
    <source>
        <dbReference type="EMBL" id="KAL2054862.1"/>
    </source>
</evidence>
<evidence type="ECO:0000313" key="2">
    <source>
        <dbReference type="Proteomes" id="UP001590951"/>
    </source>
</evidence>
<gene>
    <name evidence="1" type="ORF">ABVK25_004684</name>
</gene>
<protein>
    <submittedName>
        <fullName evidence="1">Uncharacterized protein</fullName>
    </submittedName>
</protein>
<comment type="caution">
    <text evidence="1">The sequence shown here is derived from an EMBL/GenBank/DDBJ whole genome shotgun (WGS) entry which is preliminary data.</text>
</comment>
<accession>A0ABR4BAH0</accession>
<dbReference type="EMBL" id="JBHFEH010000013">
    <property type="protein sequence ID" value="KAL2054862.1"/>
    <property type="molecule type" value="Genomic_DNA"/>
</dbReference>
<keyword evidence="2" id="KW-1185">Reference proteome</keyword>